<comment type="caution">
    <text evidence="23">The sequence shown here is derived from an EMBL/GenBank/DDBJ whole genome shotgun (WGS) entry which is preliminary data.</text>
</comment>
<evidence type="ECO:0000259" key="22">
    <source>
        <dbReference type="PROSITE" id="PS51068"/>
    </source>
</evidence>
<keyword evidence="15 23" id="KW-0456">Lyase</keyword>
<dbReference type="PANTHER" id="PTHR22993:SF9">
    <property type="entry name" value="FORMAMIDOPYRIMIDINE-DNA GLYCOSYLASE"/>
    <property type="match status" value="1"/>
</dbReference>
<dbReference type="Proteomes" id="UP001519273">
    <property type="component" value="Unassembled WGS sequence"/>
</dbReference>
<keyword evidence="9" id="KW-0227">DNA damage</keyword>
<evidence type="ECO:0000313" key="24">
    <source>
        <dbReference type="Proteomes" id="UP001519273"/>
    </source>
</evidence>
<sequence>MPELPEMETYRKLVSQEVLDLPIQNVIVNREKSINIESEQFIKELVGRKIIFVERRGKYLVFHLDNGGRLLLHLRLGGLMYVGMEEDRPDRNTQINIEFAGKTLYFIGLRLGFLHLLSAKQVDEELADLGPDPFDRRLTEDRFVSLLQGRRGSLKTTLINQHIISGIGNCYSDEIAFAAELRPDVKLQDLSEESLRRLYTAMRSVLTEAIEGGGYMELPLTVHDQLTGGYNDQCKVYDREGEPCVRCGTAVVKTEISGHKAFYCPNCQHDH</sequence>
<keyword evidence="8" id="KW-0479">Metal-binding</keyword>
<evidence type="ECO:0000256" key="3">
    <source>
        <dbReference type="ARBA" id="ARBA00009409"/>
    </source>
</evidence>
<dbReference type="InterPro" id="IPR035937">
    <property type="entry name" value="FPG_N"/>
</dbReference>
<dbReference type="NCBIfam" id="NF002211">
    <property type="entry name" value="PRK01103.1"/>
    <property type="match status" value="1"/>
</dbReference>
<dbReference type="EC" id="4.2.99.18" evidence="6"/>
<evidence type="ECO:0000256" key="12">
    <source>
        <dbReference type="ARBA" id="ARBA00022833"/>
    </source>
</evidence>
<dbReference type="InterPro" id="IPR020629">
    <property type="entry name" value="FPG_Glyclase"/>
</dbReference>
<dbReference type="RefSeq" id="WP_209845564.1">
    <property type="nucleotide sequence ID" value="NZ_CBCRVE010000001.1"/>
</dbReference>
<dbReference type="InterPro" id="IPR010979">
    <property type="entry name" value="Ribosomal_uS13-like_H2TH"/>
</dbReference>
<dbReference type="SUPFAM" id="SSF57716">
    <property type="entry name" value="Glucocorticoid receptor-like (DNA-binding domain)"/>
    <property type="match status" value="1"/>
</dbReference>
<reference evidence="23 24" key="1">
    <citation type="submission" date="2021-03" db="EMBL/GenBank/DDBJ databases">
        <title>Genomic Encyclopedia of Type Strains, Phase IV (KMG-IV): sequencing the most valuable type-strain genomes for metagenomic binning, comparative biology and taxonomic classification.</title>
        <authorList>
            <person name="Goeker M."/>
        </authorList>
    </citation>
    <scope>NUCLEOTIDE SEQUENCE [LARGE SCALE GENOMIC DNA]</scope>
    <source>
        <strain evidence="23 24">DSM 23491</strain>
    </source>
</reference>
<evidence type="ECO:0000256" key="19">
    <source>
        <dbReference type="ARBA" id="ARBA00044632"/>
    </source>
</evidence>
<dbReference type="Pfam" id="PF06827">
    <property type="entry name" value="zf-FPG_IleRS"/>
    <property type="match status" value="1"/>
</dbReference>
<keyword evidence="11 23" id="KW-0378">Hydrolase</keyword>
<evidence type="ECO:0000256" key="2">
    <source>
        <dbReference type="ARBA" id="ARBA00001947"/>
    </source>
</evidence>
<comment type="similarity">
    <text evidence="3">Belongs to the FPG family.</text>
</comment>
<feature type="domain" description="Formamidopyrimidine-DNA glycosylase catalytic" evidence="22">
    <location>
        <begin position="2"/>
        <end position="135"/>
    </location>
</feature>
<evidence type="ECO:0000256" key="17">
    <source>
        <dbReference type="ARBA" id="ARBA00023295"/>
    </source>
</evidence>
<accession>A0ABS4H0B1</accession>
<dbReference type="PROSITE" id="PS51068">
    <property type="entry name" value="FPG_CAT"/>
    <property type="match status" value="1"/>
</dbReference>
<comment type="catalytic activity">
    <reaction evidence="19">
        <text>2'-deoxyribonucleotide-(2'-deoxyribose 5'-phosphate)-2'-deoxyribonucleotide-DNA = a 3'-end 2'-deoxyribonucleotide-(2,3-dehydro-2,3-deoxyribose 5'-phosphate)-DNA + a 5'-end 5'-phospho-2'-deoxyribonucleoside-DNA + H(+)</text>
        <dbReference type="Rhea" id="RHEA:66592"/>
        <dbReference type="Rhea" id="RHEA-COMP:13180"/>
        <dbReference type="Rhea" id="RHEA-COMP:16897"/>
        <dbReference type="Rhea" id="RHEA-COMP:17067"/>
        <dbReference type="ChEBI" id="CHEBI:15378"/>
        <dbReference type="ChEBI" id="CHEBI:136412"/>
        <dbReference type="ChEBI" id="CHEBI:157695"/>
        <dbReference type="ChEBI" id="CHEBI:167181"/>
        <dbReference type="EC" id="4.2.99.18"/>
    </reaction>
</comment>
<dbReference type="InterPro" id="IPR000214">
    <property type="entry name" value="Znf_DNA_glyclase/AP_lyase"/>
</dbReference>
<keyword evidence="14" id="KW-0234">DNA repair</keyword>
<name>A0ABS4H0B1_9BACL</name>
<comment type="catalytic activity">
    <reaction evidence="1">
        <text>Hydrolysis of DNA containing ring-opened 7-methylguanine residues, releasing 2,6-diamino-4-hydroxy-5-(N-methyl)formamidopyrimidine.</text>
        <dbReference type="EC" id="3.2.2.23"/>
    </reaction>
</comment>
<keyword evidence="13" id="KW-0238">DNA-binding</keyword>
<evidence type="ECO:0000256" key="5">
    <source>
        <dbReference type="ARBA" id="ARBA00012024"/>
    </source>
</evidence>
<evidence type="ECO:0000256" key="9">
    <source>
        <dbReference type="ARBA" id="ARBA00022763"/>
    </source>
</evidence>
<keyword evidence="17 23" id="KW-0326">Glycosidase</keyword>
<dbReference type="SMART" id="SM00898">
    <property type="entry name" value="Fapy_DNA_glyco"/>
    <property type="match status" value="1"/>
</dbReference>
<dbReference type="SUPFAM" id="SSF46946">
    <property type="entry name" value="S13-like H2TH domain"/>
    <property type="match status" value="1"/>
</dbReference>
<evidence type="ECO:0000256" key="16">
    <source>
        <dbReference type="ARBA" id="ARBA00023268"/>
    </source>
</evidence>
<dbReference type="EMBL" id="JAGGKP010000001">
    <property type="protein sequence ID" value="MBP1935901.1"/>
    <property type="molecule type" value="Genomic_DNA"/>
</dbReference>
<evidence type="ECO:0000313" key="23">
    <source>
        <dbReference type="EMBL" id="MBP1935901.1"/>
    </source>
</evidence>
<gene>
    <name evidence="23" type="ORF">J2Z20_000762</name>
</gene>
<feature type="domain" description="FPG-type" evidence="21">
    <location>
        <begin position="235"/>
        <end position="269"/>
    </location>
</feature>
<dbReference type="InterPro" id="IPR012319">
    <property type="entry name" value="FPG_cat"/>
</dbReference>
<comment type="subunit">
    <text evidence="4">Monomer.</text>
</comment>
<dbReference type="GO" id="GO:0140078">
    <property type="term" value="F:class I DNA-(apurinic or apyrimidinic site) endonuclease activity"/>
    <property type="evidence" value="ECO:0007669"/>
    <property type="project" value="UniProtKB-EC"/>
</dbReference>
<evidence type="ECO:0000256" key="20">
    <source>
        <dbReference type="PROSITE-ProRule" id="PRU00391"/>
    </source>
</evidence>
<evidence type="ECO:0000256" key="18">
    <source>
        <dbReference type="ARBA" id="ARBA00030638"/>
    </source>
</evidence>
<keyword evidence="10 20" id="KW-0863">Zinc-finger</keyword>
<evidence type="ECO:0000256" key="1">
    <source>
        <dbReference type="ARBA" id="ARBA00001668"/>
    </source>
</evidence>
<dbReference type="PROSITE" id="PS51066">
    <property type="entry name" value="ZF_FPG_2"/>
    <property type="match status" value="1"/>
</dbReference>
<organism evidence="23 24">
    <name type="scientific">Paenibacillus sediminis</name>
    <dbReference type="NCBI Taxonomy" id="664909"/>
    <lineage>
        <taxon>Bacteria</taxon>
        <taxon>Bacillati</taxon>
        <taxon>Bacillota</taxon>
        <taxon>Bacilli</taxon>
        <taxon>Bacillales</taxon>
        <taxon>Paenibacillaceae</taxon>
        <taxon>Paenibacillus</taxon>
    </lineage>
</organism>
<dbReference type="InterPro" id="IPR010663">
    <property type="entry name" value="Znf_FPG/IleRS"/>
</dbReference>
<dbReference type="InterPro" id="IPR015886">
    <property type="entry name" value="H2TH_FPG"/>
</dbReference>
<dbReference type="NCBIfam" id="TIGR00577">
    <property type="entry name" value="fpg"/>
    <property type="match status" value="1"/>
</dbReference>
<dbReference type="SMART" id="SM01232">
    <property type="entry name" value="H2TH"/>
    <property type="match status" value="1"/>
</dbReference>
<dbReference type="PANTHER" id="PTHR22993">
    <property type="entry name" value="FORMAMIDOPYRIMIDINE-DNA GLYCOSYLASE"/>
    <property type="match status" value="1"/>
</dbReference>
<dbReference type="SUPFAM" id="SSF81624">
    <property type="entry name" value="N-terminal domain of MutM-like DNA repair proteins"/>
    <property type="match status" value="1"/>
</dbReference>
<keyword evidence="12" id="KW-0862">Zinc</keyword>
<dbReference type="EC" id="3.2.2.23" evidence="5"/>
<evidence type="ECO:0000256" key="10">
    <source>
        <dbReference type="ARBA" id="ARBA00022771"/>
    </source>
</evidence>
<evidence type="ECO:0000256" key="15">
    <source>
        <dbReference type="ARBA" id="ARBA00023239"/>
    </source>
</evidence>
<keyword evidence="16" id="KW-0511">Multifunctional enzyme</keyword>
<dbReference type="Pfam" id="PF06831">
    <property type="entry name" value="H2TH"/>
    <property type="match status" value="1"/>
</dbReference>
<evidence type="ECO:0000256" key="11">
    <source>
        <dbReference type="ARBA" id="ARBA00022801"/>
    </source>
</evidence>
<evidence type="ECO:0000256" key="4">
    <source>
        <dbReference type="ARBA" id="ARBA00011245"/>
    </source>
</evidence>
<evidence type="ECO:0000256" key="13">
    <source>
        <dbReference type="ARBA" id="ARBA00023125"/>
    </source>
</evidence>
<dbReference type="Gene3D" id="1.10.8.50">
    <property type="match status" value="1"/>
</dbReference>
<comment type="cofactor">
    <cofactor evidence="2">
        <name>Zn(2+)</name>
        <dbReference type="ChEBI" id="CHEBI:29105"/>
    </cofactor>
</comment>
<dbReference type="Gene3D" id="3.20.190.10">
    <property type="entry name" value="MutM-like, N-terminal"/>
    <property type="match status" value="1"/>
</dbReference>
<evidence type="ECO:0000256" key="8">
    <source>
        <dbReference type="ARBA" id="ARBA00022723"/>
    </source>
</evidence>
<protein>
    <recommendedName>
        <fullName evidence="7">Formamidopyrimidine-DNA glycosylase</fullName>
        <ecNumber evidence="5">3.2.2.23</ecNumber>
        <ecNumber evidence="6">4.2.99.18</ecNumber>
    </recommendedName>
    <alternativeName>
        <fullName evidence="18">DNA-(apurinic or apyrimidinic site) lyase MutM</fullName>
    </alternativeName>
</protein>
<keyword evidence="24" id="KW-1185">Reference proteome</keyword>
<proteinExistence type="inferred from homology"/>
<evidence type="ECO:0000259" key="21">
    <source>
        <dbReference type="PROSITE" id="PS51066"/>
    </source>
</evidence>
<evidence type="ECO:0000256" key="6">
    <source>
        <dbReference type="ARBA" id="ARBA00012720"/>
    </source>
</evidence>
<evidence type="ECO:0000256" key="14">
    <source>
        <dbReference type="ARBA" id="ARBA00023204"/>
    </source>
</evidence>
<evidence type="ECO:0000256" key="7">
    <source>
        <dbReference type="ARBA" id="ARBA00016240"/>
    </source>
</evidence>
<dbReference type="GO" id="GO:0008534">
    <property type="term" value="F:oxidized purine nucleobase lesion DNA N-glycosylase activity"/>
    <property type="evidence" value="ECO:0007669"/>
    <property type="project" value="UniProtKB-EC"/>
</dbReference>
<dbReference type="Pfam" id="PF01149">
    <property type="entry name" value="Fapy_DNA_glyco"/>
    <property type="match status" value="1"/>
</dbReference>